<dbReference type="AlphaFoldDB" id="A0A565CIJ5"/>
<comment type="caution">
    <text evidence="3">The sequence shown here is derived from an EMBL/GenBank/DDBJ whole genome shotgun (WGS) entry which is preliminary data.</text>
</comment>
<dbReference type="Gene3D" id="3.30.70.330">
    <property type="match status" value="1"/>
</dbReference>
<organism evidence="3 4">
    <name type="scientific">Arabis nemorensis</name>
    <dbReference type="NCBI Taxonomy" id="586526"/>
    <lineage>
        <taxon>Eukaryota</taxon>
        <taxon>Viridiplantae</taxon>
        <taxon>Streptophyta</taxon>
        <taxon>Embryophyta</taxon>
        <taxon>Tracheophyta</taxon>
        <taxon>Spermatophyta</taxon>
        <taxon>Magnoliopsida</taxon>
        <taxon>eudicotyledons</taxon>
        <taxon>Gunneridae</taxon>
        <taxon>Pentapetalae</taxon>
        <taxon>rosids</taxon>
        <taxon>malvids</taxon>
        <taxon>Brassicales</taxon>
        <taxon>Brassicaceae</taxon>
        <taxon>Arabideae</taxon>
        <taxon>Arabis</taxon>
    </lineage>
</organism>
<dbReference type="InterPro" id="IPR035979">
    <property type="entry name" value="RBD_domain_sf"/>
</dbReference>
<dbReference type="GO" id="GO:0003723">
    <property type="term" value="F:RNA binding"/>
    <property type="evidence" value="ECO:0007669"/>
    <property type="project" value="UniProtKB-UniRule"/>
</dbReference>
<dbReference type="SUPFAM" id="SSF54928">
    <property type="entry name" value="RNA-binding domain, RBD"/>
    <property type="match status" value="1"/>
</dbReference>
<proteinExistence type="predicted"/>
<dbReference type="EMBL" id="CABITT030000008">
    <property type="protein sequence ID" value="VVB13331.1"/>
    <property type="molecule type" value="Genomic_DNA"/>
</dbReference>
<name>A0A565CIJ5_9BRAS</name>
<dbReference type="InterPro" id="IPR012677">
    <property type="entry name" value="Nucleotide-bd_a/b_plait_sf"/>
</dbReference>
<accession>A0A565CIJ5</accession>
<sequence length="203" mass="22835">MVVSGYDKLLPVDDIKSLLSEHFSSCGEITNVYIPTRVRSESTRNKYAFIDITGEDAEEKALRLKGSDVGGHNVVVKVMPPSSECCKATPELYVESAELMERERITPRENVVMVSGFDTSFPEYRVKDPLTKYFSACGELRVVCVHRDDNGLLYKTATDHIEGLRDVVGEKAWALNGSDMGGWKAKVERFVEPEEINFNTVYR</sequence>
<dbReference type="InterPro" id="IPR000504">
    <property type="entry name" value="RRM_dom"/>
</dbReference>
<evidence type="ECO:0000259" key="2">
    <source>
        <dbReference type="PROSITE" id="PS50102"/>
    </source>
</evidence>
<gene>
    <name evidence="3" type="ORF">ANE_LOCUS23775</name>
</gene>
<dbReference type="Proteomes" id="UP000489600">
    <property type="component" value="Unassembled WGS sequence"/>
</dbReference>
<dbReference type="OrthoDB" id="1085421at2759"/>
<evidence type="ECO:0000313" key="4">
    <source>
        <dbReference type="Proteomes" id="UP000489600"/>
    </source>
</evidence>
<dbReference type="Pfam" id="PF00076">
    <property type="entry name" value="RRM_1"/>
    <property type="match status" value="1"/>
</dbReference>
<reference evidence="3" key="1">
    <citation type="submission" date="2019-07" db="EMBL/GenBank/DDBJ databases">
        <authorList>
            <person name="Dittberner H."/>
        </authorList>
    </citation>
    <scope>NUCLEOTIDE SEQUENCE [LARGE SCALE GENOMIC DNA]</scope>
</reference>
<protein>
    <recommendedName>
        <fullName evidence="2">RRM domain-containing protein</fullName>
    </recommendedName>
</protein>
<feature type="domain" description="RRM" evidence="2">
    <location>
        <begin position="1"/>
        <end position="81"/>
    </location>
</feature>
<keyword evidence="1" id="KW-0694">RNA-binding</keyword>
<evidence type="ECO:0000256" key="1">
    <source>
        <dbReference type="PROSITE-ProRule" id="PRU00176"/>
    </source>
</evidence>
<dbReference type="PROSITE" id="PS50102">
    <property type="entry name" value="RRM"/>
    <property type="match status" value="1"/>
</dbReference>
<evidence type="ECO:0000313" key="3">
    <source>
        <dbReference type="EMBL" id="VVB13331.1"/>
    </source>
</evidence>
<keyword evidence="4" id="KW-1185">Reference proteome</keyword>